<dbReference type="EMBL" id="SMLW01000678">
    <property type="protein sequence ID" value="MTI29103.1"/>
    <property type="molecule type" value="Genomic_DNA"/>
</dbReference>
<gene>
    <name evidence="1" type="ORF">E1163_29350</name>
</gene>
<evidence type="ECO:0000313" key="1">
    <source>
        <dbReference type="EMBL" id="MTI29103.1"/>
    </source>
</evidence>
<comment type="caution">
    <text evidence="1">The sequence shown here is derived from an EMBL/GenBank/DDBJ whole genome shotgun (WGS) entry which is preliminary data.</text>
</comment>
<accession>A0ABW9S0F3</accession>
<dbReference type="Proteomes" id="UP000798808">
    <property type="component" value="Unassembled WGS sequence"/>
</dbReference>
<reference evidence="1 2" key="1">
    <citation type="submission" date="2019-02" db="EMBL/GenBank/DDBJ databases">
        <authorList>
            <person name="Goldberg S.R."/>
            <person name="Haltli B.A."/>
            <person name="Correa H."/>
            <person name="Russell K.G."/>
        </authorList>
    </citation>
    <scope>NUCLEOTIDE SEQUENCE [LARGE SCALE GENOMIC DNA]</scope>
    <source>
        <strain evidence="1 2">JCM 16186</strain>
    </source>
</reference>
<keyword evidence="2" id="KW-1185">Reference proteome</keyword>
<name>A0ABW9S0F3_9BACT</name>
<sequence>MLQKLENIFSIAGTVKAIQFNRLFNSEPILSVTDTGVHNRTIDTWDGKKLIITPRKNKGIHRRFNFLEFVWIRVLEDIQGIGIKSKVLKRTKKELFYHVNFQIMKRLIRMDQALMDGWGDSSSMTELIEIIKVGVKRKKASKQFNLFQLLVSEAIFSKEPVNLLIFGDGGWLPLFNNDVSIYPEELREKILYESHFNISLTRIIREFFAHPKAGLIINEIDLFSTVELKVLQIISSGEYNTIEVTLLDDTVRLLEKSAYSGLKLIDYLVEGNYKSIRLNATGGMMVVVENVKLSVGG</sequence>
<dbReference type="RefSeq" id="WP_155177268.1">
    <property type="nucleotide sequence ID" value="NZ_BAAAFL010000010.1"/>
</dbReference>
<organism evidence="1 2">
    <name type="scientific">Fulvivirga kasyanovii</name>
    <dbReference type="NCBI Taxonomy" id="396812"/>
    <lineage>
        <taxon>Bacteria</taxon>
        <taxon>Pseudomonadati</taxon>
        <taxon>Bacteroidota</taxon>
        <taxon>Cytophagia</taxon>
        <taxon>Cytophagales</taxon>
        <taxon>Fulvivirgaceae</taxon>
        <taxon>Fulvivirga</taxon>
    </lineage>
</organism>
<proteinExistence type="predicted"/>
<evidence type="ECO:0000313" key="2">
    <source>
        <dbReference type="Proteomes" id="UP000798808"/>
    </source>
</evidence>
<protein>
    <submittedName>
        <fullName evidence="1">Uncharacterized protein</fullName>
    </submittedName>
</protein>